<dbReference type="Proteomes" id="UP001242480">
    <property type="component" value="Unassembled WGS sequence"/>
</dbReference>
<comment type="catalytic activity">
    <reaction evidence="1">
        <text>alpha-D-ribose 1-methylphosphonate 5-phosphate + AH2 + S-adenosyl-L-methionine = alpha-D-ribose 1,2-cyclic phosphate 5-phosphate + methane + 5'-deoxyadenosine + L-methionine + A + H(+)</text>
        <dbReference type="Rhea" id="RHEA:34707"/>
        <dbReference type="ChEBI" id="CHEBI:13193"/>
        <dbReference type="ChEBI" id="CHEBI:15378"/>
        <dbReference type="ChEBI" id="CHEBI:16183"/>
        <dbReference type="ChEBI" id="CHEBI:17319"/>
        <dbReference type="ChEBI" id="CHEBI:17499"/>
        <dbReference type="ChEBI" id="CHEBI:57844"/>
        <dbReference type="ChEBI" id="CHEBI:59789"/>
        <dbReference type="ChEBI" id="CHEBI:68686"/>
        <dbReference type="ChEBI" id="CHEBI:68687"/>
        <dbReference type="EC" id="4.7.1.1"/>
    </reaction>
</comment>
<dbReference type="RefSeq" id="WP_307275538.1">
    <property type="nucleotide sequence ID" value="NZ_JAUSVX010000007.1"/>
</dbReference>
<dbReference type="GO" id="GO:0098848">
    <property type="term" value="F:alpha-D-ribose 1-methylphosphonate 5-phosphate C-P-lyase activity"/>
    <property type="evidence" value="ECO:0007669"/>
    <property type="project" value="UniProtKB-EC"/>
</dbReference>
<reference evidence="3 4" key="1">
    <citation type="submission" date="2023-07" db="EMBL/GenBank/DDBJ databases">
        <title>Genomic Encyclopedia of Type Strains, Phase IV (KMG-IV): sequencing the most valuable type-strain genomes for metagenomic binning, comparative biology and taxonomic classification.</title>
        <authorList>
            <person name="Goeker M."/>
        </authorList>
    </citation>
    <scope>NUCLEOTIDE SEQUENCE [LARGE SCALE GENOMIC DNA]</scope>
    <source>
        <strain evidence="3 4">DSM 19619</strain>
    </source>
</reference>
<proteinExistence type="inferred from homology"/>
<accession>A0ABU0J9V3</accession>
<sequence length="312" mass="34218">MTTDPFGDLNASPGHGFAYLDAQTKRSIRRAILKAVAIPGYQTPFSSREMPVPPGWGTGGIQVTASLIMPGDVLKVIDQGADDATNAITIRSFFQKVAGVQTTPRASLATIIQTRHRIPEVPLRDNQILVLQVPQPDPFRRLVPRERDTRLIHGLGDYGLMSVLLYENIARFGSIAIAYDYPVQVHDRYIVSPSPIPKFDNPKLHRSPALALFGAGRERRLYAIPPYTSVRSLDFDDHPFAVQHWPARCSACGSADTYLDELAVDDGGVRRYVCSDTDTCATRIEAAAGRARRQAGGGLEPSLPEPADMLKE</sequence>
<protein>
    <recommendedName>
        <fullName evidence="1">Alpha-D-ribose 1-methylphosphonate 5-phosphate C-P lyase</fullName>
        <shortName evidence="1">PRPn C-P lyase</shortName>
        <ecNumber evidence="1">4.7.1.1</ecNumber>
    </recommendedName>
</protein>
<dbReference type="SFLD" id="SFLDG01115">
    <property type="entry name" value="Phosphonate_metabolism_(PhnJ)"/>
    <property type="match status" value="1"/>
</dbReference>
<keyword evidence="1 3" id="KW-0456">Lyase</keyword>
<evidence type="ECO:0000313" key="3">
    <source>
        <dbReference type="EMBL" id="MDQ0471037.1"/>
    </source>
</evidence>
<dbReference type="SFLD" id="SFLDS00033">
    <property type="entry name" value="Radical_SAM_Phosphonate_Metabo"/>
    <property type="match status" value="1"/>
</dbReference>
<comment type="caution">
    <text evidence="3">The sequence shown here is derived from an EMBL/GenBank/DDBJ whole genome shotgun (WGS) entry which is preliminary data.</text>
</comment>
<keyword evidence="1" id="KW-0004">4Fe-4S</keyword>
<feature type="region of interest" description="Disordered" evidence="2">
    <location>
        <begin position="291"/>
        <end position="312"/>
    </location>
</feature>
<comment type="similarity">
    <text evidence="1">Belongs to the PhnJ family.</text>
</comment>
<organism evidence="3 4">
    <name type="scientific">Labrys wisconsinensis</name>
    <dbReference type="NCBI Taxonomy" id="425677"/>
    <lineage>
        <taxon>Bacteria</taxon>
        <taxon>Pseudomonadati</taxon>
        <taxon>Pseudomonadota</taxon>
        <taxon>Alphaproteobacteria</taxon>
        <taxon>Hyphomicrobiales</taxon>
        <taxon>Xanthobacteraceae</taxon>
        <taxon>Labrys</taxon>
    </lineage>
</organism>
<keyword evidence="1" id="KW-0408">Iron</keyword>
<dbReference type="EC" id="4.7.1.1" evidence="1"/>
<evidence type="ECO:0000256" key="1">
    <source>
        <dbReference type="PIRNR" id="PIRNR011468"/>
    </source>
</evidence>
<keyword evidence="4" id="KW-1185">Reference proteome</keyword>
<dbReference type="EMBL" id="JAUSVX010000007">
    <property type="protein sequence ID" value="MDQ0471037.1"/>
    <property type="molecule type" value="Genomic_DNA"/>
</dbReference>
<keyword evidence="1" id="KW-0479">Metal-binding</keyword>
<keyword evidence="1" id="KW-0411">Iron-sulfur</keyword>
<dbReference type="Pfam" id="PF06007">
    <property type="entry name" value="PhnJ"/>
    <property type="match status" value="1"/>
</dbReference>
<dbReference type="PIRSF" id="PIRSF011468">
    <property type="entry name" value="PhnJ"/>
    <property type="match status" value="1"/>
</dbReference>
<dbReference type="SFLD" id="SFLDF00379">
    <property type="entry name" value="Phosphonate_metabolism_(PhnJ)"/>
    <property type="match status" value="1"/>
</dbReference>
<evidence type="ECO:0000313" key="4">
    <source>
        <dbReference type="Proteomes" id="UP001242480"/>
    </source>
</evidence>
<name>A0ABU0J9V3_9HYPH</name>
<dbReference type="InterPro" id="IPR010306">
    <property type="entry name" value="PhnJ"/>
</dbReference>
<keyword evidence="1" id="KW-0949">S-adenosyl-L-methionine</keyword>
<gene>
    <name evidence="3" type="ORF">QO011_004056</name>
</gene>
<comment type="function">
    <text evidence="1">Catalyzes the breakage of the C-P bond in alpha-D-ribose 1-methylphosphonate 5-phosphate (PRPn) forming alpha-D-ribose.</text>
</comment>
<evidence type="ECO:0000256" key="2">
    <source>
        <dbReference type="SAM" id="MobiDB-lite"/>
    </source>
</evidence>